<dbReference type="eggNOG" id="ENOG502SRFZ">
    <property type="taxonomic scope" value="Eukaryota"/>
</dbReference>
<evidence type="ECO:0000256" key="2">
    <source>
        <dbReference type="ARBA" id="ARBA00022723"/>
    </source>
</evidence>
<dbReference type="InterPro" id="IPR007650">
    <property type="entry name" value="Zf-FLZ_dom"/>
</dbReference>
<evidence type="ECO:0000256" key="4">
    <source>
        <dbReference type="SAM" id="MobiDB-lite"/>
    </source>
</evidence>
<dbReference type="PROSITE" id="PS51795">
    <property type="entry name" value="ZF_FLZ"/>
    <property type="match status" value="1"/>
</dbReference>
<sequence length="331" mass="34410">MMLRRVAVAPPDAGDAADGKPRGGAAALFKVPRLLVGMAAAAAAAARPCECDSPARSPTSPLDLRAFAAPPLLRSPRSWDARRAGLGGLIDDGLAEPPGAAAMSRLLMPQMRPTKPRPCGPAQPELGNAVGAAAGMSVPCSSRFYGDVKSGPEVTVAGAAQLRVNGGAHAAAADLGKFPATGSLPASIGRPPPPRYIGSVSATVVEQSEDYTRIIARGPNPKTTHIFGDCILEPCTESYWLVKLSGSGDELRRLCSSCKKNLDGSDLCFYRGEKAFCSGDCREQEILIEDEEESNTAVSSPISIDSSSSFHDDLFMAGMAVLDMSTSSPHA</sequence>
<accession>A0A0D9ZUY1</accession>
<organism evidence="6">
    <name type="scientific">Oryza glumipatula</name>
    <dbReference type="NCBI Taxonomy" id="40148"/>
    <lineage>
        <taxon>Eukaryota</taxon>
        <taxon>Viridiplantae</taxon>
        <taxon>Streptophyta</taxon>
        <taxon>Embryophyta</taxon>
        <taxon>Tracheophyta</taxon>
        <taxon>Spermatophyta</taxon>
        <taxon>Magnoliopsida</taxon>
        <taxon>Liliopsida</taxon>
        <taxon>Poales</taxon>
        <taxon>Poaceae</taxon>
        <taxon>BOP clade</taxon>
        <taxon>Oryzoideae</taxon>
        <taxon>Oryzeae</taxon>
        <taxon>Oryzinae</taxon>
        <taxon>Oryza</taxon>
    </lineage>
</organism>
<dbReference type="Gramene" id="OGLUM05G05250.1">
    <property type="protein sequence ID" value="OGLUM05G05250.1"/>
    <property type="gene ID" value="OGLUM05G05250"/>
</dbReference>
<comment type="similarity">
    <text evidence="1">Belongs to the FLZ family.</text>
</comment>
<evidence type="ECO:0000313" key="7">
    <source>
        <dbReference type="Proteomes" id="UP000026961"/>
    </source>
</evidence>
<evidence type="ECO:0000256" key="3">
    <source>
        <dbReference type="PROSITE-ProRule" id="PRU01131"/>
    </source>
</evidence>
<evidence type="ECO:0000313" key="6">
    <source>
        <dbReference type="EnsemblPlants" id="OGLUM05G05250.2"/>
    </source>
</evidence>
<dbReference type="GO" id="GO:0046872">
    <property type="term" value="F:metal ion binding"/>
    <property type="evidence" value="ECO:0007669"/>
    <property type="project" value="UniProtKB-KW"/>
</dbReference>
<dbReference type="Proteomes" id="UP000026961">
    <property type="component" value="Chromosome 5"/>
</dbReference>
<keyword evidence="7" id="KW-1185">Reference proteome</keyword>
<proteinExistence type="inferred from homology"/>
<dbReference type="EnsemblPlants" id="OGLUM05G05250.2">
    <property type="protein sequence ID" value="OGLUM05G05250.2"/>
    <property type="gene ID" value="OGLUM05G05250"/>
</dbReference>
<dbReference type="HOGENOM" id="CLU_052134_3_0_1"/>
<protein>
    <recommendedName>
        <fullName evidence="5">FLZ-type domain-containing protein</fullName>
    </recommendedName>
</protein>
<feature type="domain" description="FLZ-type" evidence="5">
    <location>
        <begin position="250"/>
        <end position="293"/>
    </location>
</feature>
<dbReference type="STRING" id="40148.A0A0D9ZUY1"/>
<reference evidence="6" key="1">
    <citation type="submission" date="2015-04" db="UniProtKB">
        <authorList>
            <consortium name="EnsemblPlants"/>
        </authorList>
    </citation>
    <scope>IDENTIFICATION</scope>
</reference>
<dbReference type="PANTHER" id="PTHR46868">
    <property type="entry name" value="FCS-LIKE ZINC FINGER 11"/>
    <property type="match status" value="1"/>
</dbReference>
<dbReference type="InterPro" id="IPR044585">
    <property type="entry name" value="FLZ10/11"/>
</dbReference>
<feature type="zinc finger region" description="FLZ-type" evidence="3">
    <location>
        <begin position="250"/>
        <end position="293"/>
    </location>
</feature>
<reference evidence="6" key="2">
    <citation type="submission" date="2018-05" db="EMBL/GenBank/DDBJ databases">
        <title>OgluRS3 (Oryza glumaepatula Reference Sequence Version 3).</title>
        <authorList>
            <person name="Zhang J."/>
            <person name="Kudrna D."/>
            <person name="Lee S."/>
            <person name="Talag J."/>
            <person name="Welchert J."/>
            <person name="Wing R.A."/>
        </authorList>
    </citation>
    <scope>NUCLEOTIDE SEQUENCE [LARGE SCALE GENOMIC DNA]</scope>
</reference>
<feature type="region of interest" description="Disordered" evidence="4">
    <location>
        <begin position="1"/>
        <end position="22"/>
    </location>
</feature>
<dbReference type="Gramene" id="OGLUM05G05250.2">
    <property type="protein sequence ID" value="OGLUM05G05250.2"/>
    <property type="gene ID" value="OGLUM05G05250"/>
</dbReference>
<dbReference type="AlphaFoldDB" id="A0A0D9ZUY1"/>
<keyword evidence="2" id="KW-0479">Metal-binding</keyword>
<dbReference type="Pfam" id="PF04570">
    <property type="entry name" value="zf-FLZ"/>
    <property type="match status" value="1"/>
</dbReference>
<dbReference type="EnsemblPlants" id="OGLUM05G05250.1">
    <property type="protein sequence ID" value="OGLUM05G05250.1"/>
    <property type="gene ID" value="OGLUM05G05250"/>
</dbReference>
<evidence type="ECO:0000256" key="1">
    <source>
        <dbReference type="ARBA" id="ARBA00009374"/>
    </source>
</evidence>
<dbReference type="PANTHER" id="PTHR46868:SF10">
    <property type="entry name" value="OS05G0180500 PROTEIN"/>
    <property type="match status" value="1"/>
</dbReference>
<feature type="compositionally biased region" description="Low complexity" evidence="4">
    <location>
        <begin position="1"/>
        <end position="16"/>
    </location>
</feature>
<name>A0A0D9ZUY1_9ORYZ</name>
<evidence type="ECO:0000259" key="5">
    <source>
        <dbReference type="PROSITE" id="PS51795"/>
    </source>
</evidence>